<sequence>MDTIRGLPAHPLFVHLTVVVIPLAAILGLLAVLWPAARRRLGWFTPLVALVAMIATPLTTSAGEALEKVTPKTPDLEHHTELGGMMIGWVAPLFVTIVLFWALHEEAIMSRLPVTVSPGVARIVSIVLGAGVIVTAIGSIVMIYLVGDSGARSVWAG</sequence>
<protein>
    <recommendedName>
        <fullName evidence="2">DUF2231 domain-containing protein</fullName>
    </recommendedName>
</protein>
<dbReference type="RefSeq" id="WP_059038155.1">
    <property type="nucleotide sequence ID" value="NZ_JAADZU010000045.1"/>
</dbReference>
<evidence type="ECO:0000256" key="1">
    <source>
        <dbReference type="SAM" id="Phobius"/>
    </source>
</evidence>
<comment type="caution">
    <text evidence="3">The sequence shown here is derived from an EMBL/GenBank/DDBJ whole genome shotgun (WGS) entry which is preliminary data.</text>
</comment>
<feature type="transmembrane region" description="Helical" evidence="1">
    <location>
        <begin position="41"/>
        <end position="62"/>
    </location>
</feature>
<feature type="transmembrane region" description="Helical" evidence="1">
    <location>
        <begin position="82"/>
        <end position="103"/>
    </location>
</feature>
<feature type="transmembrane region" description="Helical" evidence="1">
    <location>
        <begin position="123"/>
        <end position="147"/>
    </location>
</feature>
<accession>A0A7K3LT78</accession>
<gene>
    <name evidence="3" type="ORF">GYA93_14270</name>
</gene>
<dbReference type="Pfam" id="PF09990">
    <property type="entry name" value="DUF2231"/>
    <property type="match status" value="1"/>
</dbReference>
<dbReference type="AlphaFoldDB" id="A0A7K3LT78"/>
<dbReference type="Proteomes" id="UP000466307">
    <property type="component" value="Unassembled WGS sequence"/>
</dbReference>
<organism evidence="3 4">
    <name type="scientific">Gordonia desulfuricans</name>
    <dbReference type="NCBI Taxonomy" id="89051"/>
    <lineage>
        <taxon>Bacteria</taxon>
        <taxon>Bacillati</taxon>
        <taxon>Actinomycetota</taxon>
        <taxon>Actinomycetes</taxon>
        <taxon>Mycobacteriales</taxon>
        <taxon>Gordoniaceae</taxon>
        <taxon>Gordonia</taxon>
    </lineage>
</organism>
<feature type="domain" description="DUF2231" evidence="2">
    <location>
        <begin position="6"/>
        <end position="155"/>
    </location>
</feature>
<keyword evidence="1" id="KW-1133">Transmembrane helix</keyword>
<evidence type="ECO:0000313" key="4">
    <source>
        <dbReference type="Proteomes" id="UP000466307"/>
    </source>
</evidence>
<reference evidence="3 4" key="1">
    <citation type="submission" date="2020-01" db="EMBL/GenBank/DDBJ databases">
        <title>Investigation of new actinobacteria for the biodesulphurisation of diesel fuel.</title>
        <authorList>
            <person name="Athi Narayanan S.M."/>
        </authorList>
    </citation>
    <scope>NUCLEOTIDE SEQUENCE [LARGE SCALE GENOMIC DNA]</scope>
    <source>
        <strain evidence="3 4">213E</strain>
    </source>
</reference>
<name>A0A7K3LT78_9ACTN</name>
<proteinExistence type="predicted"/>
<evidence type="ECO:0000259" key="2">
    <source>
        <dbReference type="Pfam" id="PF09990"/>
    </source>
</evidence>
<dbReference type="InterPro" id="IPR019251">
    <property type="entry name" value="DUF2231_TM"/>
</dbReference>
<evidence type="ECO:0000313" key="3">
    <source>
        <dbReference type="EMBL" id="NDK90737.1"/>
    </source>
</evidence>
<keyword evidence="1" id="KW-0472">Membrane</keyword>
<feature type="transmembrane region" description="Helical" evidence="1">
    <location>
        <begin position="12"/>
        <end position="34"/>
    </location>
</feature>
<keyword evidence="4" id="KW-1185">Reference proteome</keyword>
<keyword evidence="1" id="KW-0812">Transmembrane</keyword>
<dbReference type="EMBL" id="JAADZU010000045">
    <property type="protein sequence ID" value="NDK90737.1"/>
    <property type="molecule type" value="Genomic_DNA"/>
</dbReference>